<proteinExistence type="predicted"/>
<dbReference type="InterPro" id="IPR047650">
    <property type="entry name" value="Transpos_IS110"/>
</dbReference>
<evidence type="ECO:0000259" key="1">
    <source>
        <dbReference type="Pfam" id="PF01548"/>
    </source>
</evidence>
<sequence>MVAPTPERLRLQGLSNEEAIMQDTTLVGIDLGKHSFHLHGQSSSGKQTLRKKVTRKQLIEFFVKAQACTVVMEACAGAHCMARTLAAFGHTVKLISPQFVRPFVKTNKNDFVDAEAICEAAVRPAMRFVTPKTEAQQTLSALHRVRESLVQDRVKTVNQIHGFLLEFGISLPVGKAVIKRLPVVLSEHSLPPRLVAILERLHAHFKYLSEQTAEVDKEMARQLTEDDLGQRLMTIPGVGPVTASLLSAEMGDGKQYGGSRDFAASIGLVPRQYSTGGRANLLGISKRGNKTIRRLLVQCARSYMQRLDKQTGRLAEWVRTMLTRRHSSVVACALANKFARTAWALATRHTVFEPGSPTMPT</sequence>
<evidence type="ECO:0000259" key="2">
    <source>
        <dbReference type="Pfam" id="PF02371"/>
    </source>
</evidence>
<reference evidence="3 4" key="1">
    <citation type="journal article" date="2022" name="Front. Microbiol.">
        <title>Identification and characterization of a novel class of self-sufficient cytochrome P450 hydroxylase involved in cyclohexanecarboxylate degradation in Paraburkholderia terrae strain KU-64.</title>
        <authorList>
            <person name="Yamamoto T."/>
            <person name="Hasegawa Y."/>
            <person name="Iwaki H."/>
        </authorList>
    </citation>
    <scope>NUCLEOTIDE SEQUENCE [LARGE SCALE GENOMIC DNA]</scope>
    <source>
        <strain evidence="3 4">KU-64</strain>
    </source>
</reference>
<dbReference type="EMBL" id="AP024958">
    <property type="protein sequence ID" value="BCZ85227.1"/>
    <property type="molecule type" value="Genomic_DNA"/>
</dbReference>
<protein>
    <submittedName>
        <fullName evidence="3">IS110 family transposase</fullName>
    </submittedName>
</protein>
<dbReference type="PANTHER" id="PTHR33055:SF3">
    <property type="entry name" value="PUTATIVE TRANSPOSASE FOR IS117-RELATED"/>
    <property type="match status" value="1"/>
</dbReference>
<dbReference type="PANTHER" id="PTHR33055">
    <property type="entry name" value="TRANSPOSASE FOR INSERTION SEQUENCE ELEMENT IS1111A"/>
    <property type="match status" value="1"/>
</dbReference>
<dbReference type="NCBIfam" id="NF033542">
    <property type="entry name" value="transpos_IS110"/>
    <property type="match status" value="1"/>
</dbReference>
<dbReference type="InterPro" id="IPR003346">
    <property type="entry name" value="Transposase_20"/>
</dbReference>
<organism evidence="3 4">
    <name type="scientific">Paraburkholderia terrae</name>
    <dbReference type="NCBI Taxonomy" id="311230"/>
    <lineage>
        <taxon>Bacteria</taxon>
        <taxon>Pseudomonadati</taxon>
        <taxon>Pseudomonadota</taxon>
        <taxon>Betaproteobacteria</taxon>
        <taxon>Burkholderiales</taxon>
        <taxon>Burkholderiaceae</taxon>
        <taxon>Paraburkholderia</taxon>
    </lineage>
</organism>
<accession>A0ABM7U1J9</accession>
<feature type="domain" description="Transposase IS116/IS110/IS902 C-terminal" evidence="2">
    <location>
        <begin position="230"/>
        <end position="310"/>
    </location>
</feature>
<evidence type="ECO:0000313" key="3">
    <source>
        <dbReference type="EMBL" id="BCZ85227.1"/>
    </source>
</evidence>
<dbReference type="InterPro" id="IPR002525">
    <property type="entry name" value="Transp_IS110-like_N"/>
</dbReference>
<dbReference type="Pfam" id="PF02371">
    <property type="entry name" value="Transposase_20"/>
    <property type="match status" value="1"/>
</dbReference>
<gene>
    <name evidence="3" type="ORF">PTKU64_89020</name>
</gene>
<feature type="domain" description="Transposase IS110-like N-terminal" evidence="1">
    <location>
        <begin position="27"/>
        <end position="166"/>
    </location>
</feature>
<keyword evidence="4" id="KW-1185">Reference proteome</keyword>
<dbReference type="Pfam" id="PF01548">
    <property type="entry name" value="DEDD_Tnp_IS110"/>
    <property type="match status" value="1"/>
</dbReference>
<evidence type="ECO:0000313" key="4">
    <source>
        <dbReference type="Proteomes" id="UP001319874"/>
    </source>
</evidence>
<dbReference type="Proteomes" id="UP001319874">
    <property type="component" value="Chromosome 4"/>
</dbReference>
<name>A0ABM7U1J9_9BURK</name>